<feature type="domain" description="Histidine kinase N-terminal 7TM region" evidence="3">
    <location>
        <begin position="48"/>
        <end position="254"/>
    </location>
</feature>
<dbReference type="Pfam" id="PF16927">
    <property type="entry name" value="HisKA_7TM"/>
    <property type="match status" value="1"/>
</dbReference>
<accession>A0ABV1AJF9</accession>
<organism evidence="4 5">
    <name type="scientific">Blautia intestinihominis</name>
    <dbReference type="NCBI Taxonomy" id="3133152"/>
    <lineage>
        <taxon>Bacteria</taxon>
        <taxon>Bacillati</taxon>
        <taxon>Bacillota</taxon>
        <taxon>Clostridia</taxon>
        <taxon>Lachnospirales</taxon>
        <taxon>Lachnospiraceae</taxon>
        <taxon>Blautia</taxon>
    </lineage>
</organism>
<sequence length="549" mass="64536">MPYQKKRFLSYTTVFLCFLAAYICRLIDTDNDLLHALLDQSRTSIYLGLYCAWVTYLNKHIVYKKMRQCLTAIGCLMVFWFFLRTIKYHVFQDPLSIHICWYLYYLPMILIPTLGLNAALLLEEKENTKIKKRHVLLLLFAAVLIIGVFTNDLHQLVFRFYLKPPYSDKNYGYGFLFVVIQVWIIFCLSAMDVILVRKSKTFEKKRFWLPVIPGIVLLGWNIGNILRLPFISIIAGDLTAVCCLCIAAIFQSCILCGLIPTNSRYFELFQSTGSLDAEITDEAFRRYYYTGNFPKLSKELRECVIAESLLQENGILIKHIPVRGGHLFWTEDISVLLDQYQDIQEQQEELTARNQLLQMTYQKEAARRKLEEQNHLMNMIQDQTYRQYELLSLYMKKFEQTDSREECDMLLSKIVVVGTYLKRRKNLVLTKYSSQGDSLTMADLKQSLAESCENLKLCKIRAAYFVQDKEKLLHADDVLRCYDFFEWLIEQLFDVVSAVFFRVTQIEEKLQISVHVVCLIDIRIFLTERPDLLIQQEEEQEWFIRCPVS</sequence>
<keyword evidence="2" id="KW-0812">Transmembrane</keyword>
<keyword evidence="1" id="KW-0175">Coiled coil</keyword>
<gene>
    <name evidence="4" type="ORF">WMO75_08130</name>
</gene>
<name>A0ABV1AJF9_9FIRM</name>
<dbReference type="GO" id="GO:0016301">
    <property type="term" value="F:kinase activity"/>
    <property type="evidence" value="ECO:0007669"/>
    <property type="project" value="UniProtKB-KW"/>
</dbReference>
<feature type="transmembrane region" description="Helical" evidence="2">
    <location>
        <begin position="207"/>
        <end position="226"/>
    </location>
</feature>
<proteinExistence type="predicted"/>
<feature type="transmembrane region" description="Helical" evidence="2">
    <location>
        <begin position="70"/>
        <end position="90"/>
    </location>
</feature>
<comment type="caution">
    <text evidence="4">The sequence shown here is derived from an EMBL/GenBank/DDBJ whole genome shotgun (WGS) entry which is preliminary data.</text>
</comment>
<keyword evidence="4" id="KW-0808">Transferase</keyword>
<feature type="transmembrane region" description="Helical" evidence="2">
    <location>
        <begin position="42"/>
        <end position="58"/>
    </location>
</feature>
<feature type="coiled-coil region" evidence="1">
    <location>
        <begin position="333"/>
        <end position="383"/>
    </location>
</feature>
<protein>
    <submittedName>
        <fullName evidence="4">Histidine kinase N-terminal 7TM domain-containing protein</fullName>
    </submittedName>
</protein>
<feature type="transmembrane region" description="Helical" evidence="2">
    <location>
        <begin position="134"/>
        <end position="151"/>
    </location>
</feature>
<feature type="transmembrane region" description="Helical" evidence="2">
    <location>
        <begin position="238"/>
        <end position="259"/>
    </location>
</feature>
<keyword evidence="4" id="KW-0418">Kinase</keyword>
<dbReference type="EMBL" id="JBBMEI010000021">
    <property type="protein sequence ID" value="MEQ2358298.1"/>
    <property type="molecule type" value="Genomic_DNA"/>
</dbReference>
<evidence type="ECO:0000313" key="4">
    <source>
        <dbReference type="EMBL" id="MEQ2358298.1"/>
    </source>
</evidence>
<dbReference type="InterPro" id="IPR031621">
    <property type="entry name" value="HisKA_7TM"/>
</dbReference>
<keyword evidence="2" id="KW-1133">Transmembrane helix</keyword>
<feature type="transmembrane region" description="Helical" evidence="2">
    <location>
        <begin position="102"/>
        <end position="122"/>
    </location>
</feature>
<evidence type="ECO:0000259" key="3">
    <source>
        <dbReference type="Pfam" id="PF16927"/>
    </source>
</evidence>
<feature type="transmembrane region" description="Helical" evidence="2">
    <location>
        <begin position="171"/>
        <end position="195"/>
    </location>
</feature>
<dbReference type="Proteomes" id="UP001446032">
    <property type="component" value="Unassembled WGS sequence"/>
</dbReference>
<reference evidence="4 5" key="1">
    <citation type="submission" date="2024-03" db="EMBL/GenBank/DDBJ databases">
        <title>Human intestinal bacterial collection.</title>
        <authorList>
            <person name="Pauvert C."/>
            <person name="Hitch T.C.A."/>
            <person name="Clavel T."/>
        </authorList>
    </citation>
    <scope>NUCLEOTIDE SEQUENCE [LARGE SCALE GENOMIC DNA]</scope>
    <source>
        <strain evidence="4 5">CLA-AA-H95</strain>
    </source>
</reference>
<dbReference type="RefSeq" id="WP_349077903.1">
    <property type="nucleotide sequence ID" value="NZ_JBBMEI010000021.1"/>
</dbReference>
<keyword evidence="5" id="KW-1185">Reference proteome</keyword>
<evidence type="ECO:0000256" key="2">
    <source>
        <dbReference type="SAM" id="Phobius"/>
    </source>
</evidence>
<evidence type="ECO:0000256" key="1">
    <source>
        <dbReference type="SAM" id="Coils"/>
    </source>
</evidence>
<evidence type="ECO:0000313" key="5">
    <source>
        <dbReference type="Proteomes" id="UP001446032"/>
    </source>
</evidence>
<keyword evidence="2" id="KW-0472">Membrane</keyword>